<dbReference type="PROSITE" id="PS51375">
    <property type="entry name" value="PPR"/>
    <property type="match status" value="7"/>
</dbReference>
<dbReference type="NCBIfam" id="TIGR00756">
    <property type="entry name" value="PPR"/>
    <property type="match status" value="5"/>
</dbReference>
<dbReference type="Pfam" id="PF01535">
    <property type="entry name" value="PPR"/>
    <property type="match status" value="2"/>
</dbReference>
<evidence type="ECO:0000313" key="3">
    <source>
        <dbReference type="EMBL" id="KAK7259036.1"/>
    </source>
</evidence>
<feature type="repeat" description="PPR" evidence="2">
    <location>
        <begin position="681"/>
        <end position="715"/>
    </location>
</feature>
<evidence type="ECO:0000313" key="4">
    <source>
        <dbReference type="Proteomes" id="UP001372338"/>
    </source>
</evidence>
<feature type="repeat" description="PPR" evidence="2">
    <location>
        <begin position="336"/>
        <end position="370"/>
    </location>
</feature>
<proteinExistence type="predicted"/>
<dbReference type="SUPFAM" id="SSF48452">
    <property type="entry name" value="TPR-like"/>
    <property type="match status" value="1"/>
</dbReference>
<sequence>MHSSFSQFLIPSLYTHNNNPQEIHSFILSSMALKFQSLAYSTRFRKWVFQSSFISSSSCATHVEEISETIGKSNDSCEFNQNVNFLRNNLAPQNLIKVLDHTSDLNLSVRIFKWASMQKSFRHSSGTYFRIILKLGMSGNDVEMGAFCKKLLKEKCPGAEEALVELVHTFVRHGRIDEAMTVFVNIINLSACKPPVKVFNVLLGALVKESGDFRRVLFVYKEMVKAGILPTVDTLNYLLEALFMSDQVELALNQFRRMNYKGCSPNSKTFEILVKGLIEKDRVDEAGSVMGEMLELKCQPDLSFYTSCIPLFCRENKLEEGVGLFKMMKASDILPDSFIYGVLVRCLCENLQLDSAICLVSEMIESDLVPTDNVFVDLVDCFCELGKLNEAIMFLEDNQVLETASYNALLEGCCNAGKILEASTLLETMSEKNIADCHSWNILIRWLCENEETGKAYELLGRMIKFSFNPDHVTYSALVVGNCRSCRYENAMELFWQIRARCWLLDFTSYSELVGGLCGIQNCQDAIEVFCYMSSKRFSLHSLSFFKLIECMCDLGQVHKAIRLWQLAYYCGTSCCIATHTTIMRELSKLGKAKDLLVVLSRMFIEGFNLDVETYCILFHSVRTLGQVDKCVMYFNMMANEGRIPDPERLFDQLSFLANHSQIHMIFSAIDKLLSKGEILNSAIFGLLITGLWKEGKKHEARRFLDLMLEKGWLPDATTHKLLMGSDVGEGRSQEILLFDHSSTQDAVSNILAEGLGET</sequence>
<dbReference type="Gene3D" id="1.25.40.10">
    <property type="entry name" value="Tetratricopeptide repeat domain"/>
    <property type="match status" value="5"/>
</dbReference>
<dbReference type="EMBL" id="JAYWIO010000005">
    <property type="protein sequence ID" value="KAK7259036.1"/>
    <property type="molecule type" value="Genomic_DNA"/>
</dbReference>
<feature type="repeat" description="PPR" evidence="2">
    <location>
        <begin position="301"/>
        <end position="335"/>
    </location>
</feature>
<evidence type="ECO:0008006" key="5">
    <source>
        <dbReference type="Google" id="ProtNLM"/>
    </source>
</evidence>
<organism evidence="3 4">
    <name type="scientific">Crotalaria pallida</name>
    <name type="common">Smooth rattlebox</name>
    <name type="synonym">Crotalaria striata</name>
    <dbReference type="NCBI Taxonomy" id="3830"/>
    <lineage>
        <taxon>Eukaryota</taxon>
        <taxon>Viridiplantae</taxon>
        <taxon>Streptophyta</taxon>
        <taxon>Embryophyta</taxon>
        <taxon>Tracheophyta</taxon>
        <taxon>Spermatophyta</taxon>
        <taxon>Magnoliopsida</taxon>
        <taxon>eudicotyledons</taxon>
        <taxon>Gunneridae</taxon>
        <taxon>Pentapetalae</taxon>
        <taxon>rosids</taxon>
        <taxon>fabids</taxon>
        <taxon>Fabales</taxon>
        <taxon>Fabaceae</taxon>
        <taxon>Papilionoideae</taxon>
        <taxon>50 kb inversion clade</taxon>
        <taxon>genistoids sensu lato</taxon>
        <taxon>core genistoids</taxon>
        <taxon>Crotalarieae</taxon>
        <taxon>Crotalaria</taxon>
    </lineage>
</organism>
<comment type="caution">
    <text evidence="3">The sequence shown here is derived from an EMBL/GenBank/DDBJ whole genome shotgun (WGS) entry which is preliminary data.</text>
</comment>
<dbReference type="InterPro" id="IPR011990">
    <property type="entry name" value="TPR-like_helical_dom_sf"/>
</dbReference>
<dbReference type="AlphaFoldDB" id="A0AAN9EMK9"/>
<feature type="repeat" description="PPR" evidence="2">
    <location>
        <begin position="266"/>
        <end position="300"/>
    </location>
</feature>
<dbReference type="PANTHER" id="PTHR45613:SF9">
    <property type="entry name" value="MITOCHONDRIAL GROUP I INTRON SPLICING FACTOR CCM1"/>
    <property type="match status" value="1"/>
</dbReference>
<name>A0AAN9EMK9_CROPI</name>
<gene>
    <name evidence="3" type="ORF">RIF29_24630</name>
</gene>
<dbReference type="InterPro" id="IPR002885">
    <property type="entry name" value="PPR_rpt"/>
</dbReference>
<accession>A0AAN9EMK9</accession>
<feature type="repeat" description="PPR" evidence="2">
    <location>
        <begin position="402"/>
        <end position="436"/>
    </location>
</feature>
<evidence type="ECO:0000256" key="1">
    <source>
        <dbReference type="ARBA" id="ARBA00022737"/>
    </source>
</evidence>
<reference evidence="3 4" key="1">
    <citation type="submission" date="2024-01" db="EMBL/GenBank/DDBJ databases">
        <title>The genomes of 5 underutilized Papilionoideae crops provide insights into root nodulation and disease resistanc.</title>
        <authorList>
            <person name="Yuan L."/>
        </authorList>
    </citation>
    <scope>NUCLEOTIDE SEQUENCE [LARGE SCALE GENOMIC DNA]</scope>
    <source>
        <strain evidence="3">ZHUSHIDOU_FW_LH</strain>
        <tissue evidence="3">Leaf</tissue>
    </source>
</reference>
<feature type="repeat" description="PPR" evidence="2">
    <location>
        <begin position="195"/>
        <end position="230"/>
    </location>
</feature>
<keyword evidence="1" id="KW-0677">Repeat</keyword>
<protein>
    <recommendedName>
        <fullName evidence="5">Pentatricopeptide repeat-containing protein</fullName>
    </recommendedName>
</protein>
<keyword evidence="4" id="KW-1185">Reference proteome</keyword>
<dbReference type="Proteomes" id="UP001372338">
    <property type="component" value="Unassembled WGS sequence"/>
</dbReference>
<feature type="repeat" description="PPR" evidence="2">
    <location>
        <begin position="231"/>
        <end position="265"/>
    </location>
</feature>
<evidence type="ECO:0000256" key="2">
    <source>
        <dbReference type="PROSITE-ProRule" id="PRU00708"/>
    </source>
</evidence>
<dbReference type="Pfam" id="PF13041">
    <property type="entry name" value="PPR_2"/>
    <property type="match status" value="3"/>
</dbReference>
<dbReference type="PANTHER" id="PTHR45613">
    <property type="entry name" value="PENTATRICOPEPTIDE REPEAT-CONTAINING PROTEIN"/>
    <property type="match status" value="1"/>
</dbReference>